<accession>A0A0M6YJ55</accession>
<feature type="compositionally biased region" description="Acidic residues" evidence="1">
    <location>
        <begin position="160"/>
        <end position="196"/>
    </location>
</feature>
<dbReference type="RefSeq" id="WP_055085868.1">
    <property type="nucleotide sequence ID" value="NZ_CXSU01000012.1"/>
</dbReference>
<gene>
    <name evidence="2" type="ORF">JDO7802_02414</name>
</gene>
<dbReference type="AlphaFoldDB" id="A0A0M6YJ55"/>
<feature type="region of interest" description="Disordered" evidence="1">
    <location>
        <begin position="160"/>
        <end position="199"/>
    </location>
</feature>
<proteinExistence type="predicted"/>
<reference evidence="2 3" key="1">
    <citation type="submission" date="2015-07" db="EMBL/GenBank/DDBJ databases">
        <authorList>
            <person name="Noorani M."/>
        </authorList>
    </citation>
    <scope>NUCLEOTIDE SEQUENCE [LARGE SCALE GENOMIC DNA]</scope>
    <source>
        <strain evidence="2 3">CECT 7802</strain>
    </source>
</reference>
<protein>
    <submittedName>
        <fullName evidence="2">Uncharacterized protein</fullName>
    </submittedName>
</protein>
<evidence type="ECO:0000256" key="1">
    <source>
        <dbReference type="SAM" id="MobiDB-lite"/>
    </source>
</evidence>
<organism evidence="2 3">
    <name type="scientific">Jannaschia donghaensis</name>
    <dbReference type="NCBI Taxonomy" id="420998"/>
    <lineage>
        <taxon>Bacteria</taxon>
        <taxon>Pseudomonadati</taxon>
        <taxon>Pseudomonadota</taxon>
        <taxon>Alphaproteobacteria</taxon>
        <taxon>Rhodobacterales</taxon>
        <taxon>Roseobacteraceae</taxon>
        <taxon>Jannaschia</taxon>
    </lineage>
</organism>
<dbReference type="Proteomes" id="UP000049222">
    <property type="component" value="Unassembled WGS sequence"/>
</dbReference>
<evidence type="ECO:0000313" key="3">
    <source>
        <dbReference type="Proteomes" id="UP000049222"/>
    </source>
</evidence>
<sequence>MTSYTYQIEGGGVLIDVVVTEENGGLRFELAVDESTGFTGDLNALYLDIADETLLDGLTIEGSDVTGIRLDEDSVTKVDNFTNMNGEAIKEAGKFDIGVQFGTQGMSTDDIQSTSFFLSHDTETLSIDDFASLDNGVRLTSVGEVDGDREDSLKIVGTADVEEVPSEEPDAPVDEDPVVDIDPPVEEPTDPTDPDMPDGGVIEAPDFPPEEPEIVVIGEDIPADEPTYPEDPYGPTDEDFIEIGYEEPAGEDGYIFEFDEETFSEGDVTVLTAPEFGPEEDIFPPLAPEETDEQFLAEISVPMEDVVASEEMQEEPAADADWLIA</sequence>
<dbReference type="STRING" id="420998.JDO7802_02414"/>
<keyword evidence="3" id="KW-1185">Reference proteome</keyword>
<dbReference type="EMBL" id="CXSU01000012">
    <property type="protein sequence ID" value="CTQ50391.1"/>
    <property type="molecule type" value="Genomic_DNA"/>
</dbReference>
<name>A0A0M6YJ55_9RHOB</name>
<dbReference type="OrthoDB" id="9773411at2"/>
<evidence type="ECO:0000313" key="2">
    <source>
        <dbReference type="EMBL" id="CTQ50391.1"/>
    </source>
</evidence>